<evidence type="ECO:0000313" key="2">
    <source>
        <dbReference type="EMBL" id="KGO56655.1"/>
    </source>
</evidence>
<gene>
    <name evidence="2" type="ORF">PEX2_076080</name>
</gene>
<dbReference type="STRING" id="27334.A0A0A2IFJ0"/>
<comment type="caution">
    <text evidence="2">The sequence shown here is derived from an EMBL/GenBank/DDBJ whole genome shotgun (WGS) entry which is preliminary data.</text>
</comment>
<dbReference type="Proteomes" id="UP000030143">
    <property type="component" value="Unassembled WGS sequence"/>
</dbReference>
<evidence type="ECO:0000313" key="3">
    <source>
        <dbReference type="Proteomes" id="UP000030143"/>
    </source>
</evidence>
<evidence type="ECO:0000256" key="1">
    <source>
        <dbReference type="SAM" id="MobiDB-lite"/>
    </source>
</evidence>
<organism evidence="2 3">
    <name type="scientific">Penicillium expansum</name>
    <name type="common">Blue mold rot fungus</name>
    <dbReference type="NCBI Taxonomy" id="27334"/>
    <lineage>
        <taxon>Eukaryota</taxon>
        <taxon>Fungi</taxon>
        <taxon>Dikarya</taxon>
        <taxon>Ascomycota</taxon>
        <taxon>Pezizomycotina</taxon>
        <taxon>Eurotiomycetes</taxon>
        <taxon>Eurotiomycetidae</taxon>
        <taxon>Eurotiales</taxon>
        <taxon>Aspergillaceae</taxon>
        <taxon>Penicillium</taxon>
    </lineage>
</organism>
<dbReference type="AlphaFoldDB" id="A0A0A2IFJ0"/>
<proteinExistence type="predicted"/>
<dbReference type="RefSeq" id="XP_016598361.1">
    <property type="nucleotide sequence ID" value="XM_016744878.1"/>
</dbReference>
<keyword evidence="3" id="KW-1185">Reference proteome</keyword>
<dbReference type="HOGENOM" id="CLU_687163_0_0_1"/>
<feature type="region of interest" description="Disordered" evidence="1">
    <location>
        <begin position="283"/>
        <end position="310"/>
    </location>
</feature>
<dbReference type="OrthoDB" id="3751233at2759"/>
<sequence length="401" mass="45868">MRQDLEERPEKVTRSNWKSWKNAIEKHARKEGVWKYCNPDAPGEYYAEIHEPEKPHISTARPEVKSIVELGEDDFIELSSIVDQYWKQMRGYENIQTKLQVILELIEDHVDDEHFDLIKHAKTPLEQMTVLSDKFKKFRLEDLQPRWERIQELANKPDSQELFKLWNALFTDCDGTGLKNPNFFSRGMGIIALSFVHRLDGSLSLPRTGLRLPEILSQETMEIIAFNLVRPLDGSRSLPLPWAGLKPLSVLNRGTMGIAVLNLVRRLDGSLITSLQCTEALDHSKSSNSEDDYTEFRSPARREPESTTSLNFIETRNDSELRNYSDSCAQLRSRAKRGPIASQYRVGYYEPVVSTEHTSLSPRSSSITGQSDQCEEVSGDNLEITGLLQRLGLLETKESEN</sequence>
<reference evidence="2 3" key="1">
    <citation type="journal article" date="2015" name="Mol. Plant Microbe Interact.">
        <title>Genome, transcriptome, and functional analyses of Penicillium expansum provide new insights into secondary metabolism and pathogenicity.</title>
        <authorList>
            <person name="Ballester A.R."/>
            <person name="Marcet-Houben M."/>
            <person name="Levin E."/>
            <person name="Sela N."/>
            <person name="Selma-Lazaro C."/>
            <person name="Carmona L."/>
            <person name="Wisniewski M."/>
            <person name="Droby S."/>
            <person name="Gonzalez-Candelas L."/>
            <person name="Gabaldon T."/>
        </authorList>
    </citation>
    <scope>NUCLEOTIDE SEQUENCE [LARGE SCALE GENOMIC DNA]</scope>
    <source>
        <strain evidence="2 3">MD-8</strain>
    </source>
</reference>
<dbReference type="PhylomeDB" id="A0A0A2IFJ0"/>
<feature type="compositionally biased region" description="Basic and acidic residues" evidence="1">
    <location>
        <begin position="294"/>
        <end position="305"/>
    </location>
</feature>
<protein>
    <submittedName>
        <fullName evidence="2">Uncharacterized protein</fullName>
    </submittedName>
</protein>
<accession>A0A0A2IFJ0</accession>
<name>A0A0A2IFJ0_PENEN</name>
<dbReference type="GeneID" id="27680298"/>
<dbReference type="VEuPathDB" id="FungiDB:PEXP_108980"/>
<dbReference type="EMBL" id="JQFZ01000161">
    <property type="protein sequence ID" value="KGO56655.1"/>
    <property type="molecule type" value="Genomic_DNA"/>
</dbReference>